<evidence type="ECO:0000313" key="3">
    <source>
        <dbReference type="Proteomes" id="UP001519654"/>
    </source>
</evidence>
<accession>A0ABS5Z5K3</accession>
<comment type="caution">
    <text evidence="2">The sequence shown here is derived from an EMBL/GenBank/DDBJ whole genome shotgun (WGS) entry which is preliminary data.</text>
</comment>
<feature type="domain" description="Baseplate protein J-like barrel" evidence="1">
    <location>
        <begin position="102"/>
        <end position="195"/>
    </location>
</feature>
<evidence type="ECO:0000259" key="1">
    <source>
        <dbReference type="Pfam" id="PF04865"/>
    </source>
</evidence>
<evidence type="ECO:0000313" key="2">
    <source>
        <dbReference type="EMBL" id="MBU2670219.1"/>
    </source>
</evidence>
<proteinExistence type="predicted"/>
<organism evidence="2 3">
    <name type="scientific">Paractinoplanes bogorensis</name>
    <dbReference type="NCBI Taxonomy" id="1610840"/>
    <lineage>
        <taxon>Bacteria</taxon>
        <taxon>Bacillati</taxon>
        <taxon>Actinomycetota</taxon>
        <taxon>Actinomycetes</taxon>
        <taxon>Micromonosporales</taxon>
        <taxon>Micromonosporaceae</taxon>
        <taxon>Paractinoplanes</taxon>
    </lineage>
</organism>
<dbReference type="Proteomes" id="UP001519654">
    <property type="component" value="Unassembled WGS sequence"/>
</dbReference>
<sequence>MPEMADFGVTPDGFVRKEFDTLLAESSARARAVFGDDVDLSPTSPIRKILEVAAAEDARLWRRLEDLYHANFLSSAVGTDLDRLGEDVGLGRPFRFATGRVTVKVTSPQPGREYVLPEGTVLVAPGAVLHTTVVARLSENADTVTVPARAFAAGAGGDVPAGAITAIDPDYLRHHLGIVAPTGFDVTNDQAFTGGAEPEDDETYRARLLGRSRTMWTPAAVRDAVLTVPGVVDVLLSDPLGGVDVSQSYFGAFPFDQRLFSDERRVGEPYFFSVVVAHEFARPWRTEPPGTVTGIFEQVTEAVDRVRPVGIHPQVVEADHIEVGLRAQLVTRPGYDSQALVGALTERLAADVGGLVLGGDVLFSQVMRALVEQPGVSDVQNLRLRRCPPAFGRITLGQVGFASDVVEAGPGENLVMAATEIAVFTVDSALLEVEVTPR</sequence>
<gene>
    <name evidence="2" type="ORF">KOI35_42635</name>
</gene>
<reference evidence="2 3" key="1">
    <citation type="submission" date="2021-06" db="EMBL/GenBank/DDBJ databases">
        <title>Actinoplanes lichenicola sp. nov., and Actinoplanes ovalisporus sp. nov., isolated from lichen in Thailand.</title>
        <authorList>
            <person name="Saeng-In P."/>
            <person name="Kanchanasin P."/>
            <person name="Yuki M."/>
            <person name="Kudo T."/>
            <person name="Ohkuma M."/>
            <person name="Phongsopitanun W."/>
            <person name="Tanasupawat S."/>
        </authorList>
    </citation>
    <scope>NUCLEOTIDE SEQUENCE [LARGE SCALE GENOMIC DNA]</scope>
    <source>
        <strain evidence="2 3">NBRC 110975</strain>
    </source>
</reference>
<name>A0ABS5Z5K3_9ACTN</name>
<dbReference type="Pfam" id="PF04865">
    <property type="entry name" value="Baseplate_J"/>
    <property type="match status" value="1"/>
</dbReference>
<keyword evidence="3" id="KW-1185">Reference proteome</keyword>
<protein>
    <submittedName>
        <fullName evidence="2">Baseplate J/gp47 family protein</fullName>
    </submittedName>
</protein>
<dbReference type="InterPro" id="IPR006949">
    <property type="entry name" value="Barrel_Baseplate_J-like"/>
</dbReference>
<dbReference type="EMBL" id="JAHKKG010000018">
    <property type="protein sequence ID" value="MBU2670219.1"/>
    <property type="molecule type" value="Genomic_DNA"/>
</dbReference>